<dbReference type="EMBL" id="SCHB01000007">
    <property type="protein sequence ID" value="TBW71620.1"/>
    <property type="molecule type" value="Genomic_DNA"/>
</dbReference>
<reference evidence="3 5" key="3">
    <citation type="journal article" date="2019" name="Sci. Transl. Med.">
        <title>Quorum sensing between bacterial species on the skin protects against epidermal injury in atopic dermatitis.</title>
        <authorList>
            <person name="Williams M.R."/>
        </authorList>
    </citation>
    <scope>NUCLEOTIDE SEQUENCE [LARGE SCALE GENOMIC DNA]</scope>
    <source>
        <strain evidence="3 5">E7</strain>
    </source>
</reference>
<evidence type="ECO:0000313" key="1">
    <source>
        <dbReference type="EMBL" id="AAL65851.1"/>
    </source>
</evidence>
<dbReference type="RefSeq" id="WP_002461416.1">
    <property type="nucleotide sequence ID" value="NZ_AP021848.1"/>
</dbReference>
<dbReference type="EMBL" id="LRQI01000069">
    <property type="protein sequence ID" value="KXA37665.1"/>
    <property type="molecule type" value="Genomic_DNA"/>
</dbReference>
<dbReference type="Proteomes" id="UP000070063">
    <property type="component" value="Unassembled WGS sequence"/>
</dbReference>
<dbReference type="NCBIfam" id="TIGR04223">
    <property type="entry name" value="quorum_AgrD"/>
    <property type="match status" value="1"/>
</dbReference>
<evidence type="ECO:0000313" key="2">
    <source>
        <dbReference type="EMBL" id="KXA37665.1"/>
    </source>
</evidence>
<accession>Q8VSW6</accession>
<name>Q8VSW6_STALU</name>
<evidence type="ECO:0000313" key="4">
    <source>
        <dbReference type="Proteomes" id="UP000070063"/>
    </source>
</evidence>
<proteinExistence type="predicted"/>
<reference evidence="1" key="1">
    <citation type="journal article" date="2002" name="J. Bacteriol.">
        <title>High genetic variability of the agr locus in Staphylococcus species.</title>
        <authorList>
            <person name="Dufour P."/>
            <person name="Jarraud S."/>
            <person name="Vandenesch F."/>
            <person name="Greenland T."/>
            <person name="Novick R.P."/>
            <person name="Bes M."/>
            <person name="Etienne J."/>
            <person name="Lina G."/>
        </authorList>
    </citation>
    <scope>NUCLEOTIDE SEQUENCE</scope>
    <source>
        <strain evidence="1">N920217</strain>
    </source>
</reference>
<dbReference type="InterPro" id="IPR009229">
    <property type="entry name" value="AgrD"/>
</dbReference>
<sequence>MNLLSGLFTKGISVIFEFIGNFSVQDMCNGYFDEPEVPQELIDLHRN</sequence>
<evidence type="ECO:0000313" key="3">
    <source>
        <dbReference type="EMBL" id="TBW71620.1"/>
    </source>
</evidence>
<evidence type="ECO:0000313" key="5">
    <source>
        <dbReference type="Proteomes" id="UP000293637"/>
    </source>
</evidence>
<dbReference type="Proteomes" id="UP000293637">
    <property type="component" value="Unassembled WGS sequence"/>
</dbReference>
<dbReference type="Pfam" id="PF05931">
    <property type="entry name" value="AgrD"/>
    <property type="match status" value="1"/>
</dbReference>
<dbReference type="STRING" id="28035.B6N84_04650"/>
<dbReference type="EMBL" id="AF346728">
    <property type="protein sequence ID" value="AAL65851.1"/>
    <property type="molecule type" value="Genomic_DNA"/>
</dbReference>
<gene>
    <name evidence="1" type="primary">agrD</name>
    <name evidence="3" type="ORF">EQ812_10450</name>
    <name evidence="2" type="ORF">HMPREF3225_01564</name>
</gene>
<dbReference type="AlphaFoldDB" id="Q8VSW6"/>
<reference evidence="2 4" key="2">
    <citation type="submission" date="2016-01" db="EMBL/GenBank/DDBJ databases">
        <authorList>
            <person name="Mitreva M."/>
            <person name="Pepin K.H."/>
            <person name="Mihindukulasuriya K.A."/>
            <person name="Fulton R."/>
            <person name="Fronick C."/>
            <person name="O'Laughlin M."/>
            <person name="Miner T."/>
            <person name="Herter B."/>
            <person name="Rosa B.A."/>
            <person name="Cordes M."/>
            <person name="Tomlinson C."/>
            <person name="Wollam A."/>
            <person name="Palsikar V.B."/>
            <person name="Mardis E.R."/>
            <person name="Wilson R.K."/>
        </authorList>
    </citation>
    <scope>NUCLEOTIDE SEQUENCE [LARGE SCALE GENOMIC DNA]</scope>
    <source>
        <strain evidence="2 4">MJR7738</strain>
    </source>
</reference>
<dbReference type="GeneID" id="58091672"/>
<dbReference type="SMART" id="SM00794">
    <property type="entry name" value="AgrD"/>
    <property type="match status" value="1"/>
</dbReference>
<protein>
    <submittedName>
        <fullName evidence="1 2">AgrD</fullName>
    </submittedName>
    <submittedName>
        <fullName evidence="3">Cyclic lactone autoinducer peptide</fullName>
    </submittedName>
</protein>
<organism evidence="1">
    <name type="scientific">Staphylococcus lugdunensis</name>
    <dbReference type="NCBI Taxonomy" id="28035"/>
    <lineage>
        <taxon>Bacteria</taxon>
        <taxon>Bacillati</taxon>
        <taxon>Bacillota</taxon>
        <taxon>Bacilli</taxon>
        <taxon>Bacillales</taxon>
        <taxon>Staphylococcaceae</taxon>
        <taxon>Staphylococcus</taxon>
    </lineage>
</organism>
<dbReference type="PATRIC" id="fig|28035.7.peg.1586"/>